<proteinExistence type="predicted"/>
<dbReference type="RefSeq" id="WP_209763203.1">
    <property type="nucleotide sequence ID" value="NZ_JAGINP010000001.1"/>
</dbReference>
<comment type="caution">
    <text evidence="1">The sequence shown here is derived from an EMBL/GenBank/DDBJ whole genome shotgun (WGS) entry which is preliminary data.</text>
</comment>
<name>A0ABS4SE25_9PROT</name>
<organism evidence="1 2">
    <name type="scientific">Azospirillum rugosum</name>
    <dbReference type="NCBI Taxonomy" id="416170"/>
    <lineage>
        <taxon>Bacteria</taxon>
        <taxon>Pseudomonadati</taxon>
        <taxon>Pseudomonadota</taxon>
        <taxon>Alphaproteobacteria</taxon>
        <taxon>Rhodospirillales</taxon>
        <taxon>Azospirillaceae</taxon>
        <taxon>Azospirillum</taxon>
    </lineage>
</organism>
<evidence type="ECO:0000313" key="1">
    <source>
        <dbReference type="EMBL" id="MBP2290757.1"/>
    </source>
</evidence>
<accession>A0ABS4SE25</accession>
<evidence type="ECO:0000313" key="2">
    <source>
        <dbReference type="Proteomes" id="UP000781958"/>
    </source>
</evidence>
<keyword evidence="2" id="KW-1185">Reference proteome</keyword>
<gene>
    <name evidence="1" type="ORF">J2851_000494</name>
</gene>
<sequence>MTRQERDLAEALKKPRIYFIPASRATDLEPSSGYYVGPLTDDDRPHGPFADEDRAEEWREEAMKGLALDRLCA</sequence>
<reference evidence="1 2" key="1">
    <citation type="submission" date="2021-03" db="EMBL/GenBank/DDBJ databases">
        <title>Genomic Encyclopedia of Type Strains, Phase III (KMG-III): the genomes of soil and plant-associated and newly described type strains.</title>
        <authorList>
            <person name="Whitman W."/>
        </authorList>
    </citation>
    <scope>NUCLEOTIDE SEQUENCE [LARGE SCALE GENOMIC DNA]</scope>
    <source>
        <strain evidence="1 2">IMMIB AFH-6</strain>
    </source>
</reference>
<dbReference type="EMBL" id="JAGINP010000001">
    <property type="protein sequence ID" value="MBP2290757.1"/>
    <property type="molecule type" value="Genomic_DNA"/>
</dbReference>
<dbReference type="Proteomes" id="UP000781958">
    <property type="component" value="Unassembled WGS sequence"/>
</dbReference>
<protein>
    <submittedName>
        <fullName evidence="1">Uncharacterized protein</fullName>
    </submittedName>
</protein>